<feature type="compositionally biased region" description="Basic and acidic residues" evidence="5">
    <location>
        <begin position="352"/>
        <end position="363"/>
    </location>
</feature>
<evidence type="ECO:0000256" key="3">
    <source>
        <dbReference type="ARBA" id="ARBA00023054"/>
    </source>
</evidence>
<comment type="similarity">
    <text evidence="2">Belongs to the ESF1 family.</text>
</comment>
<dbReference type="InterPro" id="IPR039754">
    <property type="entry name" value="Esf1"/>
</dbReference>
<dbReference type="PANTHER" id="PTHR12202">
    <property type="entry name" value="ESF1 HOMOLOG"/>
    <property type="match status" value="1"/>
</dbReference>
<dbReference type="EMBL" id="CAJNOC010002473">
    <property type="protein sequence ID" value="CAF0935309.1"/>
    <property type="molecule type" value="Genomic_DNA"/>
</dbReference>
<feature type="region of interest" description="Disordered" evidence="5">
    <location>
        <begin position="532"/>
        <end position="587"/>
    </location>
</feature>
<evidence type="ECO:0000256" key="1">
    <source>
        <dbReference type="ARBA" id="ARBA00004604"/>
    </source>
</evidence>
<comment type="subcellular location">
    <subcellularLocation>
        <location evidence="1">Nucleus</location>
        <location evidence="1">Nucleolus</location>
    </subcellularLocation>
</comment>
<dbReference type="PANTHER" id="PTHR12202:SF0">
    <property type="entry name" value="ESF1 HOMOLOG"/>
    <property type="match status" value="1"/>
</dbReference>
<feature type="region of interest" description="Disordered" evidence="5">
    <location>
        <begin position="464"/>
        <end position="489"/>
    </location>
</feature>
<name>A0A814BX86_9BILA</name>
<feature type="domain" description="ESF1 RRM" evidence="7">
    <location>
        <begin position="132"/>
        <end position="281"/>
    </location>
</feature>
<sequence>MDEIIKDERFKHIVKDSRFRQMPKHERKFKVDKRFKNMFEDNKFKIKYSVDKRGRPVNLTSSDNLKKFYDLSSEEEDEESDEDKKEESKTESETESESDESESSLSEQEQEAEPIPWNELDADTIREDKTSHRLALCNMDWDRIKAQDLFVLLNSFKPAQGVIKSIKIYLSQYGKERMEYEKMHGPVELTQNENLNESGDSELSDDEDEGRKFDRRQLRIYQFNRLKYFYAVIECDTAETADKIYTECDGLEYESSSTRLDLRFVPDDTEFDDSDLKDSCTEAPDPITYKPNLFVTTALNQTKVECTWDETPKDRLAITMKKYTEEDLKNSDFKNLIATSSDEDSEAEEDLDEKKKVDVKNDDVSDEEENRIKKYKELLLGVEKKSRKNRECDLEFDWDGGIRNSSSDEDEDKFKKKRGQKKINKIELSEEDKKERARLSLLTMDDEDQKEHFNLDDLLLDKKQRRNKKKSKYDDEDVDEKEKKQDNFQVNIKDPRFQAIFTDHKFNIDPSDQLFKKTKAMENILNEKIKRIESGEVGNEDKSNLDEDKNNSNGVSLLVKSIKSKTESLKRKKETDNKFSKNKKKFA</sequence>
<evidence type="ECO:0000256" key="5">
    <source>
        <dbReference type="SAM" id="MobiDB-lite"/>
    </source>
</evidence>
<feature type="domain" description="NUC153" evidence="6">
    <location>
        <begin position="494"/>
        <end position="522"/>
    </location>
</feature>
<feature type="compositionally biased region" description="Acidic residues" evidence="5">
    <location>
        <begin position="93"/>
        <end position="112"/>
    </location>
</feature>
<dbReference type="GO" id="GO:0006364">
    <property type="term" value="P:rRNA processing"/>
    <property type="evidence" value="ECO:0007669"/>
    <property type="project" value="InterPro"/>
</dbReference>
<feature type="region of interest" description="Disordered" evidence="5">
    <location>
        <begin position="68"/>
        <end position="123"/>
    </location>
</feature>
<proteinExistence type="inferred from homology"/>
<reference evidence="8" key="1">
    <citation type="submission" date="2021-02" db="EMBL/GenBank/DDBJ databases">
        <authorList>
            <person name="Nowell W R."/>
        </authorList>
    </citation>
    <scope>NUCLEOTIDE SEQUENCE</scope>
    <source>
        <strain evidence="8">Ploen Becks lab</strain>
    </source>
</reference>
<accession>A0A814BX86</accession>
<evidence type="ECO:0000256" key="4">
    <source>
        <dbReference type="ARBA" id="ARBA00023242"/>
    </source>
</evidence>
<dbReference type="InterPro" id="IPR056750">
    <property type="entry name" value="RRM_ESF1"/>
</dbReference>
<organism evidence="8 9">
    <name type="scientific">Brachionus calyciflorus</name>
    <dbReference type="NCBI Taxonomy" id="104777"/>
    <lineage>
        <taxon>Eukaryota</taxon>
        <taxon>Metazoa</taxon>
        <taxon>Spiralia</taxon>
        <taxon>Gnathifera</taxon>
        <taxon>Rotifera</taxon>
        <taxon>Eurotatoria</taxon>
        <taxon>Monogononta</taxon>
        <taxon>Pseudotrocha</taxon>
        <taxon>Ploima</taxon>
        <taxon>Brachionidae</taxon>
        <taxon>Brachionus</taxon>
    </lineage>
</organism>
<feature type="compositionally biased region" description="Acidic residues" evidence="5">
    <location>
        <begin position="199"/>
        <end position="208"/>
    </location>
</feature>
<comment type="caution">
    <text evidence="8">The sequence shown here is derived from an EMBL/GenBank/DDBJ whole genome shotgun (WGS) entry which is preliminary data.</text>
</comment>
<dbReference type="GO" id="GO:0003723">
    <property type="term" value="F:RNA binding"/>
    <property type="evidence" value="ECO:0007669"/>
    <property type="project" value="TreeGrafter"/>
</dbReference>
<feature type="region of interest" description="Disordered" evidence="5">
    <location>
        <begin position="406"/>
        <end position="433"/>
    </location>
</feature>
<dbReference type="Pfam" id="PF08159">
    <property type="entry name" value="NUC153"/>
    <property type="match status" value="1"/>
</dbReference>
<keyword evidence="3" id="KW-0175">Coiled coil</keyword>
<feature type="compositionally biased region" description="Acidic residues" evidence="5">
    <location>
        <begin position="72"/>
        <end position="81"/>
    </location>
</feature>
<dbReference type="AlphaFoldDB" id="A0A814BX86"/>
<evidence type="ECO:0000313" key="9">
    <source>
        <dbReference type="Proteomes" id="UP000663879"/>
    </source>
</evidence>
<feature type="compositionally biased region" description="Basic and acidic residues" evidence="5">
    <location>
        <begin position="564"/>
        <end position="579"/>
    </location>
</feature>
<feature type="compositionally biased region" description="Basic and acidic residues" evidence="5">
    <location>
        <begin position="82"/>
        <end position="92"/>
    </location>
</feature>
<evidence type="ECO:0008006" key="10">
    <source>
        <dbReference type="Google" id="ProtNLM"/>
    </source>
</evidence>
<feature type="compositionally biased region" description="Basic and acidic residues" evidence="5">
    <location>
        <begin position="424"/>
        <end position="433"/>
    </location>
</feature>
<feature type="region of interest" description="Disordered" evidence="5">
    <location>
        <begin position="187"/>
        <end position="210"/>
    </location>
</feature>
<dbReference type="Proteomes" id="UP000663879">
    <property type="component" value="Unassembled WGS sequence"/>
</dbReference>
<dbReference type="OrthoDB" id="431825at2759"/>
<gene>
    <name evidence="8" type="ORF">OXX778_LOCUS13127</name>
</gene>
<protein>
    <recommendedName>
        <fullName evidence="10">ESF1</fullName>
    </recommendedName>
</protein>
<feature type="region of interest" description="Disordered" evidence="5">
    <location>
        <begin position="339"/>
        <end position="367"/>
    </location>
</feature>
<dbReference type="GO" id="GO:0005730">
    <property type="term" value="C:nucleolus"/>
    <property type="evidence" value="ECO:0007669"/>
    <property type="project" value="UniProtKB-SubCell"/>
</dbReference>
<evidence type="ECO:0000259" key="6">
    <source>
        <dbReference type="Pfam" id="PF08159"/>
    </source>
</evidence>
<evidence type="ECO:0000259" key="7">
    <source>
        <dbReference type="Pfam" id="PF25121"/>
    </source>
</evidence>
<dbReference type="InterPro" id="IPR012580">
    <property type="entry name" value="NUC153"/>
</dbReference>
<evidence type="ECO:0000313" key="8">
    <source>
        <dbReference type="EMBL" id="CAF0935309.1"/>
    </source>
</evidence>
<evidence type="ECO:0000256" key="2">
    <source>
        <dbReference type="ARBA" id="ARBA00009087"/>
    </source>
</evidence>
<feature type="compositionally biased region" description="Acidic residues" evidence="5">
    <location>
        <begin position="341"/>
        <end position="351"/>
    </location>
</feature>
<keyword evidence="4" id="KW-0539">Nucleus</keyword>
<feature type="compositionally biased region" description="Basic and acidic residues" evidence="5">
    <location>
        <begin position="532"/>
        <end position="550"/>
    </location>
</feature>
<dbReference type="Pfam" id="PF25121">
    <property type="entry name" value="RRM_ESF1"/>
    <property type="match status" value="1"/>
</dbReference>
<keyword evidence="9" id="KW-1185">Reference proteome</keyword>